<dbReference type="InterPro" id="IPR011701">
    <property type="entry name" value="MFS"/>
</dbReference>
<protein>
    <recommendedName>
        <fullName evidence="6">Major facilitator superfamily (MFS) profile domain-containing protein</fullName>
    </recommendedName>
</protein>
<keyword evidence="8" id="KW-1185">Reference proteome</keyword>
<dbReference type="PANTHER" id="PTHR23514">
    <property type="entry name" value="BYPASS OF STOP CODON PROTEIN 6"/>
    <property type="match status" value="1"/>
</dbReference>
<dbReference type="Gene3D" id="1.20.1250.20">
    <property type="entry name" value="MFS general substrate transporter like domains"/>
    <property type="match status" value="1"/>
</dbReference>
<accession>A0ABY0HCR6</accession>
<keyword evidence="3 5" id="KW-1133">Transmembrane helix</keyword>
<evidence type="ECO:0000313" key="8">
    <source>
        <dbReference type="Proteomes" id="UP000294003"/>
    </source>
</evidence>
<feature type="domain" description="Major facilitator superfamily (MFS) profile" evidence="6">
    <location>
        <begin position="220"/>
        <end position="405"/>
    </location>
</feature>
<feature type="transmembrane region" description="Helical" evidence="5">
    <location>
        <begin position="50"/>
        <end position="71"/>
    </location>
</feature>
<feature type="transmembrane region" description="Helical" evidence="5">
    <location>
        <begin position="348"/>
        <end position="371"/>
    </location>
</feature>
<feature type="transmembrane region" description="Helical" evidence="5">
    <location>
        <begin position="257"/>
        <end position="278"/>
    </location>
</feature>
<evidence type="ECO:0000256" key="5">
    <source>
        <dbReference type="SAM" id="Phobius"/>
    </source>
</evidence>
<feature type="transmembrane region" description="Helical" evidence="5">
    <location>
        <begin position="290"/>
        <end position="308"/>
    </location>
</feature>
<gene>
    <name evidence="7" type="ORF">DL762_004288</name>
</gene>
<evidence type="ECO:0000256" key="2">
    <source>
        <dbReference type="ARBA" id="ARBA00022692"/>
    </source>
</evidence>
<dbReference type="InterPro" id="IPR020846">
    <property type="entry name" value="MFS_dom"/>
</dbReference>
<keyword evidence="2 5" id="KW-0812">Transmembrane</keyword>
<dbReference type="Pfam" id="PF07690">
    <property type="entry name" value="MFS_1"/>
    <property type="match status" value="1"/>
</dbReference>
<feature type="transmembrane region" description="Helical" evidence="5">
    <location>
        <begin position="83"/>
        <end position="103"/>
    </location>
</feature>
<comment type="subcellular location">
    <subcellularLocation>
        <location evidence="1">Membrane</location>
        <topology evidence="1">Multi-pass membrane protein</topology>
    </subcellularLocation>
</comment>
<dbReference type="InterPro" id="IPR051788">
    <property type="entry name" value="MFS_Transporter"/>
</dbReference>
<dbReference type="PROSITE" id="PS50850">
    <property type="entry name" value="MFS"/>
    <property type="match status" value="1"/>
</dbReference>
<keyword evidence="4 5" id="KW-0472">Membrane</keyword>
<evidence type="ECO:0000256" key="4">
    <source>
        <dbReference type="ARBA" id="ARBA00023136"/>
    </source>
</evidence>
<dbReference type="InterPro" id="IPR036259">
    <property type="entry name" value="MFS_trans_sf"/>
</dbReference>
<sequence>MSNSNTQVVEAQPVPLTELPHHQSANDVETAPGDAPSGPDVVGREPATPFLKLVVAGYSFFCAGVGMRSLPVSVSNDGTLGPLLPYMLSYWGISAGQVAIIYATTFAGWFVAAVTNPILAAHLTLGQLLSIVAYQDSHSNTFVSGLHNVPHRWLSFIHACCALGCFVGPMVATAIANSPNSMGIAGWKRAYIVLVAISLVNQVGVARNRAAFRETAGVLRLKTLWIISMFYFFNLGAVMTAGGWVVEFLTTVRGGNLANMGYVPTGYYGGLLAGRLFLAEPTYRFGERRMLIIYSVVCACLQLVFWLQPNIIGSAVALSLMGFFFGPFFATGMSVASKIFPRELQTTALGYIFVLAQAGGSLFPSITGLIATGAGVAVLQPIVLALIVATGLCWWLIPRSQARNE</sequence>
<comment type="caution">
    <text evidence="7">The sequence shown here is derived from an EMBL/GenBank/DDBJ whole genome shotgun (WGS) entry which is preliminary data.</text>
</comment>
<feature type="transmembrane region" description="Helical" evidence="5">
    <location>
        <begin position="187"/>
        <end position="204"/>
    </location>
</feature>
<dbReference type="PANTHER" id="PTHR23514:SF16">
    <property type="entry name" value="TRANSPORTER, PUTATIVE (AFU_ORTHOLOGUE AFUA_2G17270)-RELATED"/>
    <property type="match status" value="1"/>
</dbReference>
<feature type="transmembrane region" description="Helical" evidence="5">
    <location>
        <begin position="377"/>
        <end position="397"/>
    </location>
</feature>
<evidence type="ECO:0000313" key="7">
    <source>
        <dbReference type="EMBL" id="RYO87358.1"/>
    </source>
</evidence>
<feature type="transmembrane region" description="Helical" evidence="5">
    <location>
        <begin position="224"/>
        <end position="245"/>
    </location>
</feature>
<name>A0ABY0HCR6_9PEZI</name>
<evidence type="ECO:0000259" key="6">
    <source>
        <dbReference type="PROSITE" id="PS50850"/>
    </source>
</evidence>
<feature type="transmembrane region" description="Helical" evidence="5">
    <location>
        <begin position="314"/>
        <end position="336"/>
    </location>
</feature>
<organism evidence="7 8">
    <name type="scientific">Monosporascus cannonballus</name>
    <dbReference type="NCBI Taxonomy" id="155416"/>
    <lineage>
        <taxon>Eukaryota</taxon>
        <taxon>Fungi</taxon>
        <taxon>Dikarya</taxon>
        <taxon>Ascomycota</taxon>
        <taxon>Pezizomycotina</taxon>
        <taxon>Sordariomycetes</taxon>
        <taxon>Xylariomycetidae</taxon>
        <taxon>Xylariales</taxon>
        <taxon>Xylariales incertae sedis</taxon>
        <taxon>Monosporascus</taxon>
    </lineage>
</organism>
<evidence type="ECO:0000256" key="3">
    <source>
        <dbReference type="ARBA" id="ARBA00022989"/>
    </source>
</evidence>
<reference evidence="7 8" key="1">
    <citation type="submission" date="2018-06" db="EMBL/GenBank/DDBJ databases">
        <title>Complete Genomes of Monosporascus.</title>
        <authorList>
            <person name="Robinson A.J."/>
            <person name="Natvig D.O."/>
        </authorList>
    </citation>
    <scope>NUCLEOTIDE SEQUENCE [LARGE SCALE GENOMIC DNA]</scope>
    <source>
        <strain evidence="7 8">CBS 609.92</strain>
    </source>
</reference>
<dbReference type="Proteomes" id="UP000294003">
    <property type="component" value="Unassembled WGS sequence"/>
</dbReference>
<feature type="transmembrane region" description="Helical" evidence="5">
    <location>
        <begin position="153"/>
        <end position="175"/>
    </location>
</feature>
<proteinExistence type="predicted"/>
<dbReference type="SUPFAM" id="SSF103473">
    <property type="entry name" value="MFS general substrate transporter"/>
    <property type="match status" value="1"/>
</dbReference>
<evidence type="ECO:0000256" key="1">
    <source>
        <dbReference type="ARBA" id="ARBA00004141"/>
    </source>
</evidence>
<dbReference type="EMBL" id="QJNS01000101">
    <property type="protein sequence ID" value="RYO87358.1"/>
    <property type="molecule type" value="Genomic_DNA"/>
</dbReference>